<protein>
    <submittedName>
        <fullName evidence="1">Uncharacterized protein</fullName>
    </submittedName>
</protein>
<name>A0A0A2VKL7_PARBA</name>
<organism evidence="1 2">
    <name type="scientific">Paracoccidioides lutzii (strain ATCC MYA-826 / Pb01)</name>
    <name type="common">Paracoccidioides brasiliensis</name>
    <dbReference type="NCBI Taxonomy" id="502779"/>
    <lineage>
        <taxon>Eukaryota</taxon>
        <taxon>Fungi</taxon>
        <taxon>Dikarya</taxon>
        <taxon>Ascomycota</taxon>
        <taxon>Pezizomycotina</taxon>
        <taxon>Eurotiomycetes</taxon>
        <taxon>Eurotiomycetidae</taxon>
        <taxon>Onygenales</taxon>
        <taxon>Ajellomycetaceae</taxon>
        <taxon>Paracoccidioides</taxon>
    </lineage>
</organism>
<reference evidence="1 2" key="1">
    <citation type="journal article" date="2011" name="PLoS Genet.">
        <title>Comparative genomic analysis of human fungal pathogens causing paracoccidioidomycosis.</title>
        <authorList>
            <person name="Desjardins C.A."/>
            <person name="Champion M.D."/>
            <person name="Holder J.W."/>
            <person name="Muszewska A."/>
            <person name="Goldberg J."/>
            <person name="Bailao A.M."/>
            <person name="Brigido M.M."/>
            <person name="Ferreira M.E."/>
            <person name="Garcia A.M."/>
            <person name="Grynberg M."/>
            <person name="Gujja S."/>
            <person name="Heiman D.I."/>
            <person name="Henn M.R."/>
            <person name="Kodira C.D."/>
            <person name="Leon-Narvaez H."/>
            <person name="Longo L.V."/>
            <person name="Ma L.J."/>
            <person name="Malavazi I."/>
            <person name="Matsuo A.L."/>
            <person name="Morais F.V."/>
            <person name="Pereira M."/>
            <person name="Rodriguez-Brito S."/>
            <person name="Sakthikumar S."/>
            <person name="Salem-Izacc S.M."/>
            <person name="Sykes S.M."/>
            <person name="Teixeira M.M."/>
            <person name="Vallejo M.C."/>
            <person name="Walter M.E."/>
            <person name="Yandava C."/>
            <person name="Young S."/>
            <person name="Zeng Q."/>
            <person name="Zucker J."/>
            <person name="Felipe M.S."/>
            <person name="Goldman G.H."/>
            <person name="Haas B.J."/>
            <person name="McEwen J.G."/>
            <person name="Nino-Vega G."/>
            <person name="Puccia R."/>
            <person name="San-Blas G."/>
            <person name="Soares C.M."/>
            <person name="Birren B.W."/>
            <person name="Cuomo C.A."/>
        </authorList>
    </citation>
    <scope>NUCLEOTIDE SEQUENCE [LARGE SCALE GENOMIC DNA]</scope>
    <source>
        <strain evidence="2">ATCC MYA-826 / Pb01</strain>
    </source>
</reference>
<evidence type="ECO:0000313" key="2">
    <source>
        <dbReference type="Proteomes" id="UP000002059"/>
    </source>
</evidence>
<dbReference type="KEGG" id="pbl:PAAG_11906"/>
<accession>A0A0A2VKL7</accession>
<dbReference type="GeneID" id="9096854"/>
<proteinExistence type="predicted"/>
<keyword evidence="2" id="KW-1185">Reference proteome</keyword>
<dbReference type="EMBL" id="KN294002">
    <property type="protein sequence ID" value="KGQ01439.1"/>
    <property type="molecule type" value="Genomic_DNA"/>
</dbReference>
<dbReference type="RefSeq" id="XP_015702961.1">
    <property type="nucleotide sequence ID" value="XM_015847473.1"/>
</dbReference>
<dbReference type="HOGENOM" id="CLU_2740715_0_0_1"/>
<evidence type="ECO:0000313" key="1">
    <source>
        <dbReference type="EMBL" id="KGQ01439.1"/>
    </source>
</evidence>
<dbReference type="AlphaFoldDB" id="A0A0A2VKL7"/>
<dbReference type="Proteomes" id="UP000002059">
    <property type="component" value="Partially assembled WGS sequence"/>
</dbReference>
<dbReference type="VEuPathDB" id="FungiDB:PAAG_11906"/>
<gene>
    <name evidence="1" type="ORF">PAAG_11906</name>
</gene>
<sequence>MRGSGKFDKNFVAAKSVAVKVLLLENKLPASALEFLAQLLFLLTCSLPSPQGAPKARLCLFNGIVEISRVA</sequence>